<accession>A0A0A9HMJ5</accession>
<name>A0A0A9HMJ5_ARUDO</name>
<protein>
    <submittedName>
        <fullName evidence="1">Uncharacterized protein</fullName>
    </submittedName>
</protein>
<dbReference type="EMBL" id="GBRH01159501">
    <property type="protein sequence ID" value="JAE38395.1"/>
    <property type="molecule type" value="Transcribed_RNA"/>
</dbReference>
<dbReference type="AlphaFoldDB" id="A0A0A9HMJ5"/>
<sequence length="45" mass="4989">MIRRLLQTNRCVSLPAWSVLCSCSGCMSLHKPHLQPGHTSISLLL</sequence>
<organism evidence="1">
    <name type="scientific">Arundo donax</name>
    <name type="common">Giant reed</name>
    <name type="synonym">Donax arundinaceus</name>
    <dbReference type="NCBI Taxonomy" id="35708"/>
    <lineage>
        <taxon>Eukaryota</taxon>
        <taxon>Viridiplantae</taxon>
        <taxon>Streptophyta</taxon>
        <taxon>Embryophyta</taxon>
        <taxon>Tracheophyta</taxon>
        <taxon>Spermatophyta</taxon>
        <taxon>Magnoliopsida</taxon>
        <taxon>Liliopsida</taxon>
        <taxon>Poales</taxon>
        <taxon>Poaceae</taxon>
        <taxon>PACMAD clade</taxon>
        <taxon>Arundinoideae</taxon>
        <taxon>Arundineae</taxon>
        <taxon>Arundo</taxon>
    </lineage>
</organism>
<evidence type="ECO:0000313" key="1">
    <source>
        <dbReference type="EMBL" id="JAE38395.1"/>
    </source>
</evidence>
<reference evidence="1" key="2">
    <citation type="journal article" date="2015" name="Data Brief">
        <title>Shoot transcriptome of the giant reed, Arundo donax.</title>
        <authorList>
            <person name="Barrero R.A."/>
            <person name="Guerrero F.D."/>
            <person name="Moolhuijzen P."/>
            <person name="Goolsby J.A."/>
            <person name="Tidwell J."/>
            <person name="Bellgard S.E."/>
            <person name="Bellgard M.I."/>
        </authorList>
    </citation>
    <scope>NUCLEOTIDE SEQUENCE</scope>
    <source>
        <tissue evidence="1">Shoot tissue taken approximately 20 cm above the soil surface</tissue>
    </source>
</reference>
<reference evidence="1" key="1">
    <citation type="submission" date="2014-09" db="EMBL/GenBank/DDBJ databases">
        <authorList>
            <person name="Magalhaes I.L.F."/>
            <person name="Oliveira U."/>
            <person name="Santos F.R."/>
            <person name="Vidigal T.H.D.A."/>
            <person name="Brescovit A.D."/>
            <person name="Santos A.J."/>
        </authorList>
    </citation>
    <scope>NUCLEOTIDE SEQUENCE</scope>
    <source>
        <tissue evidence="1">Shoot tissue taken approximately 20 cm above the soil surface</tissue>
    </source>
</reference>
<dbReference type="PROSITE" id="PS51257">
    <property type="entry name" value="PROKAR_LIPOPROTEIN"/>
    <property type="match status" value="1"/>
</dbReference>
<proteinExistence type="predicted"/>